<name>J9R1X1_RIEAN</name>
<accession>J9R1X1</accession>
<reference evidence="2 3" key="1">
    <citation type="submission" date="2012-09" db="EMBL/GenBank/DDBJ databases">
        <title>Riemerella anatipestifer vaccine strains.</title>
        <authorList>
            <person name="Chun C.A."/>
            <person name="Shu W.M."/>
            <person name="Kang Z.D."/>
            <person name="Jia W.X."/>
        </authorList>
    </citation>
    <scope>NUCLEOTIDE SEQUENCE [LARGE SCALE GENOMIC DNA]</scope>
    <source>
        <strain evidence="2 3">RA-CH-1</strain>
    </source>
</reference>
<sequence length="138" mass="15891">MAIGIIKNISFVLVKKVLAYIMLAIIMLVSFQQSMIVIHFKLNQSFIEANYCINKDKPQMNCHGKCYLEKELKDNQQDDVLVGLSLYETVVFVLLDNGLLTFDEVFYENSERKIISKDFFVLGDVFDQSFRPPILLAV</sequence>
<organism evidence="2 3">
    <name type="scientific">Riemerella anatipestifer RA-CH-1</name>
    <dbReference type="NCBI Taxonomy" id="1228997"/>
    <lineage>
        <taxon>Bacteria</taxon>
        <taxon>Pseudomonadati</taxon>
        <taxon>Bacteroidota</taxon>
        <taxon>Flavobacteriia</taxon>
        <taxon>Flavobacteriales</taxon>
        <taxon>Weeksellaceae</taxon>
        <taxon>Riemerella</taxon>
    </lineage>
</organism>
<dbReference type="STRING" id="34085.AB406_0602"/>
<keyword evidence="1" id="KW-0812">Transmembrane</keyword>
<keyword evidence="1" id="KW-1133">Transmembrane helix</keyword>
<dbReference type="PATRIC" id="fig|1228997.3.peg.1166"/>
<proteinExistence type="predicted"/>
<protein>
    <submittedName>
        <fullName evidence="2">Uncharacterized protein</fullName>
    </submittedName>
</protein>
<gene>
    <name evidence="2" type="ORF">B739_1171</name>
</gene>
<evidence type="ECO:0000313" key="2">
    <source>
        <dbReference type="EMBL" id="AFR35769.1"/>
    </source>
</evidence>
<keyword evidence="1" id="KW-0472">Membrane</keyword>
<dbReference type="AlphaFoldDB" id="J9R1X1"/>
<feature type="transmembrane region" description="Helical" evidence="1">
    <location>
        <begin position="17"/>
        <end position="38"/>
    </location>
</feature>
<evidence type="ECO:0000256" key="1">
    <source>
        <dbReference type="SAM" id="Phobius"/>
    </source>
</evidence>
<keyword evidence="3" id="KW-1185">Reference proteome</keyword>
<dbReference type="EMBL" id="CP003787">
    <property type="protein sequence ID" value="AFR35769.1"/>
    <property type="molecule type" value="Genomic_DNA"/>
</dbReference>
<evidence type="ECO:0000313" key="3">
    <source>
        <dbReference type="Proteomes" id="UP000006276"/>
    </source>
</evidence>
<dbReference type="HOGENOM" id="CLU_132570_0_0_10"/>
<dbReference type="KEGG" id="rag:B739_1171"/>
<dbReference type="Proteomes" id="UP000006276">
    <property type="component" value="Chromosome"/>
</dbReference>